<accession>A0A2A2B0C7</accession>
<evidence type="ECO:0000313" key="2">
    <source>
        <dbReference type="EMBL" id="PAT43487.1"/>
    </source>
</evidence>
<dbReference type="EMBL" id="NSJE01000004">
    <property type="protein sequence ID" value="PAT43487.1"/>
    <property type="molecule type" value="Genomic_DNA"/>
</dbReference>
<dbReference type="Pfam" id="PF13432">
    <property type="entry name" value="TPR_16"/>
    <property type="match status" value="1"/>
</dbReference>
<reference evidence="2 3" key="1">
    <citation type="submission" date="2017-08" db="EMBL/GenBank/DDBJ databases">
        <title>WGS of Clinical strains of the CDC Group NO-1 linked to zoonotic infections in humans.</title>
        <authorList>
            <person name="Bernier A.-M."/>
            <person name="Bernard K."/>
        </authorList>
    </citation>
    <scope>NUCLEOTIDE SEQUENCE [LARGE SCALE GENOMIC DNA]</scope>
    <source>
        <strain evidence="2 3">NML120219</strain>
    </source>
</reference>
<dbReference type="AlphaFoldDB" id="A0A2A2B0C7"/>
<protein>
    <recommendedName>
        <fullName evidence="4">Tetratricopeptide repeat protein</fullName>
    </recommendedName>
</protein>
<feature type="compositionally biased region" description="Low complexity" evidence="1">
    <location>
        <begin position="245"/>
        <end position="273"/>
    </location>
</feature>
<evidence type="ECO:0000313" key="3">
    <source>
        <dbReference type="Proteomes" id="UP000218439"/>
    </source>
</evidence>
<dbReference type="InterPro" id="IPR011990">
    <property type="entry name" value="TPR-like_helical_dom_sf"/>
</dbReference>
<organism evidence="2 3">
    <name type="scientific">Vandammella animalimorsus</name>
    <dbReference type="NCBI Taxonomy" id="2029117"/>
    <lineage>
        <taxon>Bacteria</taxon>
        <taxon>Pseudomonadati</taxon>
        <taxon>Pseudomonadota</taxon>
        <taxon>Betaproteobacteria</taxon>
        <taxon>Burkholderiales</taxon>
        <taxon>Comamonadaceae</taxon>
        <taxon>Vandammella</taxon>
    </lineage>
</organism>
<evidence type="ECO:0008006" key="4">
    <source>
        <dbReference type="Google" id="ProtNLM"/>
    </source>
</evidence>
<feature type="compositionally biased region" description="Basic and acidic residues" evidence="1">
    <location>
        <begin position="285"/>
        <end position="294"/>
    </location>
</feature>
<dbReference type="RefSeq" id="WP_095551260.1">
    <property type="nucleotide sequence ID" value="NZ_NSJE01000004.1"/>
</dbReference>
<dbReference type="Gene3D" id="1.25.40.10">
    <property type="entry name" value="Tetratricopeptide repeat domain"/>
    <property type="match status" value="1"/>
</dbReference>
<proteinExistence type="predicted"/>
<dbReference type="SUPFAM" id="SSF48452">
    <property type="entry name" value="TPR-like"/>
    <property type="match status" value="1"/>
</dbReference>
<evidence type="ECO:0000256" key="1">
    <source>
        <dbReference type="SAM" id="MobiDB-lite"/>
    </source>
</evidence>
<sequence>MWDRIKQLWNKAPRPPQTLQLPEQEQRALLAQAQQALDQGQYAQAERQAHELAGSSIAELSEQGMRLLGLVYFHQQQYLQAWPIFQKLAQRTGSVKDWFNVATSATLAGEIAQGASAFESALKAHDGSDESPALSAASMHLYYACALRDRSEHAKAFEHVQVLRALYEKLPQTDARTLELRNFPRLDAVLDMMADVLAHSGDIPEAEAWLRSFGQQLKGSSIHKDIAQAIERLHRKAPPAPPPQETAAAAATPPGAAPASAPEPASAARAPLAEDSTAQQSLPLERQDKEPRLD</sequence>
<name>A0A2A2B0C7_9BURK</name>
<dbReference type="Proteomes" id="UP000218439">
    <property type="component" value="Unassembled WGS sequence"/>
</dbReference>
<comment type="caution">
    <text evidence="2">The sequence shown here is derived from an EMBL/GenBank/DDBJ whole genome shotgun (WGS) entry which is preliminary data.</text>
</comment>
<feature type="region of interest" description="Disordered" evidence="1">
    <location>
        <begin position="236"/>
        <end position="294"/>
    </location>
</feature>
<gene>
    <name evidence="2" type="ORF">CK621_03120</name>
</gene>